<evidence type="ECO:0000313" key="1">
    <source>
        <dbReference type="EMBL" id="EAY30875.1"/>
    </source>
</evidence>
<organism evidence="1 2">
    <name type="scientific">Microscilla marina ATCC 23134</name>
    <dbReference type="NCBI Taxonomy" id="313606"/>
    <lineage>
        <taxon>Bacteria</taxon>
        <taxon>Pseudomonadati</taxon>
        <taxon>Bacteroidota</taxon>
        <taxon>Cytophagia</taxon>
        <taxon>Cytophagales</taxon>
        <taxon>Microscillaceae</taxon>
        <taxon>Microscilla</taxon>
    </lineage>
</organism>
<dbReference type="AlphaFoldDB" id="A1ZFV1"/>
<gene>
    <name evidence="1" type="ORF">M23134_01199</name>
</gene>
<name>A1ZFV1_MICM2</name>
<keyword evidence="2" id="KW-1185">Reference proteome</keyword>
<accession>A1ZFV1</accession>
<proteinExistence type="predicted"/>
<protein>
    <submittedName>
        <fullName evidence="1">Uncharacterized protein</fullName>
    </submittedName>
</protein>
<dbReference type="EMBL" id="AAWS01000005">
    <property type="protein sequence ID" value="EAY30875.1"/>
    <property type="molecule type" value="Genomic_DNA"/>
</dbReference>
<comment type="caution">
    <text evidence="1">The sequence shown here is derived from an EMBL/GenBank/DDBJ whole genome shotgun (WGS) entry which is preliminary data.</text>
</comment>
<reference evidence="1 2" key="1">
    <citation type="submission" date="2007-01" db="EMBL/GenBank/DDBJ databases">
        <authorList>
            <person name="Haygood M."/>
            <person name="Podell S."/>
            <person name="Anderson C."/>
            <person name="Hopkinson B."/>
            <person name="Roe K."/>
            <person name="Barbeau K."/>
            <person name="Gaasterland T."/>
            <person name="Ferriera S."/>
            <person name="Johnson J."/>
            <person name="Kravitz S."/>
            <person name="Beeson K."/>
            <person name="Sutton G."/>
            <person name="Rogers Y.-H."/>
            <person name="Friedman R."/>
            <person name="Frazier M."/>
            <person name="Venter J.C."/>
        </authorList>
    </citation>
    <scope>NUCLEOTIDE SEQUENCE [LARGE SCALE GENOMIC DNA]</scope>
    <source>
        <strain evidence="1 2">ATCC 23134</strain>
    </source>
</reference>
<sequence>MFLPNRDFLLFFFLDIFKVSKVLVYADNQKDIYKYLKIKNELTLSHNLWLKTYAMTNLQPKSDSR</sequence>
<evidence type="ECO:0000313" key="2">
    <source>
        <dbReference type="Proteomes" id="UP000004095"/>
    </source>
</evidence>
<dbReference type="Proteomes" id="UP000004095">
    <property type="component" value="Unassembled WGS sequence"/>
</dbReference>